<proteinExistence type="inferred from homology"/>
<protein>
    <submittedName>
        <fullName evidence="7">Arylsulfatase</fullName>
        <ecNumber evidence="7">3.1.6.1</ecNumber>
    </submittedName>
</protein>
<dbReference type="EC" id="3.1.6.1" evidence="7"/>
<feature type="domain" description="Sulfatase N-terminal" evidence="6">
    <location>
        <begin position="42"/>
        <end position="374"/>
    </location>
</feature>
<evidence type="ECO:0000256" key="4">
    <source>
        <dbReference type="ARBA" id="ARBA00023180"/>
    </source>
</evidence>
<dbReference type="EMBL" id="CP036281">
    <property type="protein sequence ID" value="QDU81707.1"/>
    <property type="molecule type" value="Genomic_DNA"/>
</dbReference>
<dbReference type="PANTHER" id="PTHR43108">
    <property type="entry name" value="N-ACETYLGLUCOSAMINE-6-SULFATASE FAMILY MEMBER"/>
    <property type="match status" value="1"/>
</dbReference>
<dbReference type="PANTHER" id="PTHR43108:SF8">
    <property type="entry name" value="SD21168P"/>
    <property type="match status" value="1"/>
</dbReference>
<dbReference type="InterPro" id="IPR000917">
    <property type="entry name" value="Sulfatase_N"/>
</dbReference>
<dbReference type="CDD" id="cd16031">
    <property type="entry name" value="G6S_like"/>
    <property type="match status" value="1"/>
</dbReference>
<dbReference type="AlphaFoldDB" id="A0A518CR56"/>
<evidence type="ECO:0000256" key="2">
    <source>
        <dbReference type="ARBA" id="ARBA00022729"/>
    </source>
</evidence>
<evidence type="ECO:0000256" key="5">
    <source>
        <dbReference type="SAM" id="MobiDB-lite"/>
    </source>
</evidence>
<keyword evidence="3 7" id="KW-0378">Hydrolase</keyword>
<reference evidence="7 8" key="1">
    <citation type="submission" date="2019-02" db="EMBL/GenBank/DDBJ databases">
        <title>Deep-cultivation of Planctomycetes and their phenomic and genomic characterization uncovers novel biology.</title>
        <authorList>
            <person name="Wiegand S."/>
            <person name="Jogler M."/>
            <person name="Boedeker C."/>
            <person name="Pinto D."/>
            <person name="Vollmers J."/>
            <person name="Rivas-Marin E."/>
            <person name="Kohn T."/>
            <person name="Peeters S.H."/>
            <person name="Heuer A."/>
            <person name="Rast P."/>
            <person name="Oberbeckmann S."/>
            <person name="Bunk B."/>
            <person name="Jeske O."/>
            <person name="Meyerdierks A."/>
            <person name="Storesund J.E."/>
            <person name="Kallscheuer N."/>
            <person name="Luecker S."/>
            <person name="Lage O.M."/>
            <person name="Pohl T."/>
            <person name="Merkel B.J."/>
            <person name="Hornburger P."/>
            <person name="Mueller R.-W."/>
            <person name="Bruemmer F."/>
            <person name="Labrenz M."/>
            <person name="Spormann A.M."/>
            <person name="Op den Camp H."/>
            <person name="Overmann J."/>
            <person name="Amann R."/>
            <person name="Jetten M.S.M."/>
            <person name="Mascher T."/>
            <person name="Medema M.H."/>
            <person name="Devos D.P."/>
            <person name="Kaster A.-K."/>
            <person name="Ovreas L."/>
            <person name="Rohde M."/>
            <person name="Galperin M.Y."/>
            <person name="Jogler C."/>
        </authorList>
    </citation>
    <scope>NUCLEOTIDE SEQUENCE [LARGE SCALE GENOMIC DNA]</scope>
    <source>
        <strain evidence="7 8">Pla110</strain>
    </source>
</reference>
<evidence type="ECO:0000256" key="1">
    <source>
        <dbReference type="ARBA" id="ARBA00008779"/>
    </source>
</evidence>
<keyword evidence="2" id="KW-0732">Signal</keyword>
<dbReference type="Gene3D" id="3.40.720.10">
    <property type="entry name" value="Alkaline Phosphatase, subunit A"/>
    <property type="match status" value="1"/>
</dbReference>
<evidence type="ECO:0000313" key="8">
    <source>
        <dbReference type="Proteomes" id="UP000317178"/>
    </source>
</evidence>
<accession>A0A518CR56</accession>
<evidence type="ECO:0000313" key="7">
    <source>
        <dbReference type="EMBL" id="QDU81707.1"/>
    </source>
</evidence>
<dbReference type="RefSeq" id="WP_231742529.1">
    <property type="nucleotide sequence ID" value="NZ_CP036281.1"/>
</dbReference>
<sequence length="513" mass="58398">MRSMISLLSGVGLVLTGFAFAYSAETESNLKLEANGSGDQMNVIYILADDHRYDVMGFLDHPFVQTPVMDSMAEKGVYFKNAFVTTSLCSPSRASILTGQYMHQHGVVDNNNLARPGTVFFPQYLQQVGYQTAFIGKWHMGGHSDDPRPGFDHWVSFKGQGHYNPPEKSLWTLNVNGKSVPQEGYITDELTDYAVNWLKEERDDSKPFCMYLSHKAVHGMFYPAERHAGRYKDEKMPVPSTMANTDENYAGKPMWLKNQRNSWHGVDFAYHQDTNIEEHYQLYCEALLAVDESIGRVWSYVKEAGLEDNTLIIYMGDNGFQWGEHGLIDKRTAYEASMRVPMLAYCPSKFPAGTVVDEVVANIDIAPTILAAAGLKSPPQMDGRSFLGMVAGEEETEKWRDYLLYEYYWEWNFPHTPTTFAIRGDRYKFIQYHGIWDTDELYDLQNDPDEKENLVNKPEHKELVRDLRIRLHELLATTGGDQVPFGRKMGSGANLRNREGSNAADFPEDVFPE</sequence>
<name>A0A518CR56_9PLAN</name>
<keyword evidence="4" id="KW-0325">Glycoprotein</keyword>
<keyword evidence="8" id="KW-1185">Reference proteome</keyword>
<gene>
    <name evidence="7" type="ORF">Pla110_34520</name>
</gene>
<feature type="region of interest" description="Disordered" evidence="5">
    <location>
        <begin position="490"/>
        <end position="513"/>
    </location>
</feature>
<dbReference type="InterPro" id="IPR024607">
    <property type="entry name" value="Sulfatase_CS"/>
</dbReference>
<dbReference type="GO" id="GO:0004065">
    <property type="term" value="F:arylsulfatase activity"/>
    <property type="evidence" value="ECO:0007669"/>
    <property type="project" value="UniProtKB-EC"/>
</dbReference>
<dbReference type="Proteomes" id="UP000317178">
    <property type="component" value="Chromosome"/>
</dbReference>
<comment type="similarity">
    <text evidence="1">Belongs to the sulfatase family.</text>
</comment>
<dbReference type="Pfam" id="PF00884">
    <property type="entry name" value="Sulfatase"/>
    <property type="match status" value="1"/>
</dbReference>
<dbReference type="SUPFAM" id="SSF53649">
    <property type="entry name" value="Alkaline phosphatase-like"/>
    <property type="match status" value="1"/>
</dbReference>
<dbReference type="PROSITE" id="PS00149">
    <property type="entry name" value="SULFATASE_2"/>
    <property type="match status" value="1"/>
</dbReference>
<dbReference type="KEGG" id="plon:Pla110_34520"/>
<organism evidence="7 8">
    <name type="scientific">Polystyrenella longa</name>
    <dbReference type="NCBI Taxonomy" id="2528007"/>
    <lineage>
        <taxon>Bacteria</taxon>
        <taxon>Pseudomonadati</taxon>
        <taxon>Planctomycetota</taxon>
        <taxon>Planctomycetia</taxon>
        <taxon>Planctomycetales</taxon>
        <taxon>Planctomycetaceae</taxon>
        <taxon>Polystyrenella</taxon>
    </lineage>
</organism>
<evidence type="ECO:0000259" key="6">
    <source>
        <dbReference type="Pfam" id="PF00884"/>
    </source>
</evidence>
<evidence type="ECO:0000256" key="3">
    <source>
        <dbReference type="ARBA" id="ARBA00022801"/>
    </source>
</evidence>
<dbReference type="PROSITE" id="PS00523">
    <property type="entry name" value="SULFATASE_1"/>
    <property type="match status" value="1"/>
</dbReference>
<dbReference type="InterPro" id="IPR017850">
    <property type="entry name" value="Alkaline_phosphatase_core_sf"/>
</dbReference>